<feature type="region of interest" description="Disordered" evidence="1">
    <location>
        <begin position="693"/>
        <end position="729"/>
    </location>
</feature>
<feature type="region of interest" description="Disordered" evidence="1">
    <location>
        <begin position="488"/>
        <end position="567"/>
    </location>
</feature>
<comment type="caution">
    <text evidence="4">The sequence shown here is derived from an EMBL/GenBank/DDBJ whole genome shotgun (WGS) entry which is preliminary data.</text>
</comment>
<feature type="compositionally biased region" description="Low complexity" evidence="1">
    <location>
        <begin position="812"/>
        <end position="826"/>
    </location>
</feature>
<sequence>MSMKHRKALLALLALFDPSSAIPYPTSSVFLSAQHNNSLAYILQPSASGETEFLSLNLSSSIDTHNLSYNTLLKSTPFHNDEQNSSFIPAVDDQGRITVYTGNCHSVSDDPILWKFQPDSANADGNGTWNKAPVIARDTEAAPNYLAAGFTFSSSSNPGESAMYVFGGMCPFKNSTDSTWVSAANYSQSMVMLGPHPYYSTKHRATITGTRATPIAEAGMAVVPLPPSYTVGSKLKQQDFLFIGGHTREAFLNMSQLAVFSLPQQSWSFVSAVSDSELRTELAVRDVAPVEPRSGHTAVLSEDGTKVYVVGGWVGNETVPADPQFAVLDLAEGLGGANDWTWMTPSSEGLGIPEGAGIFGHGAAMLPGGVMMIHGGYSIPKSSSKRASMTAQSNSQVHLYNVTSNSWITSYRNPAAKSSIAPATHNHKLSSSQKAGIGVSLGIGLPAIIVIALCTWNYHRKRRVKSKRDSQLRELALGAERAHFWDQGDQAQASSIRSSRMSEKRGASGYYRSTNRGQATPSGWNDQGEAAAERTELLGDQSSPVKNSRPPVMPPVNRRVSSRRGDAVSDISPIYEREEDDAGFQDRLMATVPRSEETTTGGPEDSFANTPYATPRSTIFGVGLGPFYSRRKDIDSVEPEFVPKSERTTTDLSDRSAYSFEPSQPAGRVLQTRAMFADRPLSWGSGRQSLEYQAEASAPSVPDGRAPSETSVSADSFSTAPSKLSHRQSENESLLFDAFDPLTPLTPIEPSSPSKLPRESKPKASDWVMNTMRRALTLSRHSPDDKPDLSFGDAKTAHRASGIDRRSTILESGQQTPGSGSGISSPRRAVSASAELFRRKQGAKDWNARKRASENVFDTGPSTYDDIFVGAPGYLGNDVGDDDDEADVHDWDVEGAAAGRRVQVAFTVPKERLRVVNATAGDMDGISERSVSGGNGNRRVSH</sequence>
<evidence type="ECO:0000313" key="5">
    <source>
        <dbReference type="Proteomes" id="UP001149079"/>
    </source>
</evidence>
<dbReference type="InterPro" id="IPR015915">
    <property type="entry name" value="Kelch-typ_b-propeller"/>
</dbReference>
<dbReference type="InterPro" id="IPR011043">
    <property type="entry name" value="Gal_Oxase/kelch_b-propeller"/>
</dbReference>
<keyword evidence="2" id="KW-0472">Membrane</keyword>
<reference evidence="4" key="2">
    <citation type="journal article" date="2023" name="IMA Fungus">
        <title>Comparative genomic study of the Penicillium genus elucidates a diverse pangenome and 15 lateral gene transfer events.</title>
        <authorList>
            <person name="Petersen C."/>
            <person name="Sorensen T."/>
            <person name="Nielsen M.R."/>
            <person name="Sondergaard T.E."/>
            <person name="Sorensen J.L."/>
            <person name="Fitzpatrick D.A."/>
            <person name="Frisvad J.C."/>
            <person name="Nielsen K.L."/>
        </authorList>
    </citation>
    <scope>NUCLEOTIDE SEQUENCE</scope>
    <source>
        <strain evidence="4">IBT 22155</strain>
    </source>
</reference>
<feature type="compositionally biased region" description="Polar residues" evidence="1">
    <location>
        <begin position="511"/>
        <end position="525"/>
    </location>
</feature>
<feature type="signal peptide" evidence="3">
    <location>
        <begin position="1"/>
        <end position="21"/>
    </location>
</feature>
<feature type="region of interest" description="Disordered" evidence="1">
    <location>
        <begin position="744"/>
        <end position="830"/>
    </location>
</feature>
<dbReference type="GeneID" id="81406044"/>
<evidence type="ECO:0008006" key="6">
    <source>
        <dbReference type="Google" id="ProtNLM"/>
    </source>
</evidence>
<proteinExistence type="predicted"/>
<reference evidence="4" key="1">
    <citation type="submission" date="2022-11" db="EMBL/GenBank/DDBJ databases">
        <authorList>
            <person name="Petersen C."/>
        </authorList>
    </citation>
    <scope>NUCLEOTIDE SEQUENCE</scope>
    <source>
        <strain evidence="4">IBT 22155</strain>
    </source>
</reference>
<keyword evidence="3" id="KW-0732">Signal</keyword>
<keyword evidence="2" id="KW-1133">Transmembrane helix</keyword>
<dbReference type="SUPFAM" id="SSF50965">
    <property type="entry name" value="Galactose oxidase, central domain"/>
    <property type="match status" value="1"/>
</dbReference>
<dbReference type="EMBL" id="JAPQKL010000005">
    <property type="protein sequence ID" value="KAJ5130091.1"/>
    <property type="molecule type" value="Genomic_DNA"/>
</dbReference>
<feature type="compositionally biased region" description="Basic and acidic residues" evidence="1">
    <location>
        <begin position="639"/>
        <end position="654"/>
    </location>
</feature>
<dbReference type="RefSeq" id="XP_056520470.1">
    <property type="nucleotide sequence ID" value="XM_056666874.1"/>
</dbReference>
<evidence type="ECO:0000256" key="3">
    <source>
        <dbReference type="SAM" id="SignalP"/>
    </source>
</evidence>
<feature type="compositionally biased region" description="Polar residues" evidence="1">
    <location>
        <begin position="489"/>
        <end position="499"/>
    </location>
</feature>
<feature type="transmembrane region" description="Helical" evidence="2">
    <location>
        <begin position="435"/>
        <end position="458"/>
    </location>
</feature>
<keyword evidence="5" id="KW-1185">Reference proteome</keyword>
<evidence type="ECO:0000256" key="2">
    <source>
        <dbReference type="SAM" id="Phobius"/>
    </source>
</evidence>
<protein>
    <recommendedName>
        <fullName evidence="6">Galactose oxidase/kelch, beta-propeller</fullName>
    </recommendedName>
</protein>
<evidence type="ECO:0000313" key="4">
    <source>
        <dbReference type="EMBL" id="KAJ5130091.1"/>
    </source>
</evidence>
<accession>A0A9W9GVH3</accession>
<dbReference type="OrthoDB" id="205993at2759"/>
<dbReference type="PANTHER" id="PTHR23244">
    <property type="entry name" value="KELCH REPEAT DOMAIN"/>
    <property type="match status" value="1"/>
</dbReference>
<gene>
    <name evidence="4" type="ORF">N7515_006130</name>
</gene>
<organism evidence="4 5">
    <name type="scientific">Penicillium bovifimosum</name>
    <dbReference type="NCBI Taxonomy" id="126998"/>
    <lineage>
        <taxon>Eukaryota</taxon>
        <taxon>Fungi</taxon>
        <taxon>Dikarya</taxon>
        <taxon>Ascomycota</taxon>
        <taxon>Pezizomycotina</taxon>
        <taxon>Eurotiomycetes</taxon>
        <taxon>Eurotiomycetidae</taxon>
        <taxon>Eurotiales</taxon>
        <taxon>Aspergillaceae</taxon>
        <taxon>Penicillium</taxon>
    </lineage>
</organism>
<keyword evidence="2" id="KW-0812">Transmembrane</keyword>
<dbReference type="PANTHER" id="PTHR23244:SF471">
    <property type="entry name" value="GUANINE NUCLEOTIDE-BINDING PROTEIN SUBUNIT BETA 1-RELATED"/>
    <property type="match status" value="1"/>
</dbReference>
<feature type="compositionally biased region" description="Polar residues" evidence="1">
    <location>
        <begin position="708"/>
        <end position="722"/>
    </location>
</feature>
<dbReference type="Gene3D" id="2.120.10.80">
    <property type="entry name" value="Kelch-type beta propeller"/>
    <property type="match status" value="1"/>
</dbReference>
<feature type="compositionally biased region" description="Low complexity" evidence="1">
    <location>
        <begin position="547"/>
        <end position="559"/>
    </location>
</feature>
<name>A0A9W9GVH3_9EURO</name>
<dbReference type="AlphaFoldDB" id="A0A9W9GVH3"/>
<feature type="region of interest" description="Disordered" evidence="1">
    <location>
        <begin position="639"/>
        <end position="665"/>
    </location>
</feature>
<feature type="chain" id="PRO_5040944124" description="Galactose oxidase/kelch, beta-propeller" evidence="3">
    <location>
        <begin position="22"/>
        <end position="942"/>
    </location>
</feature>
<dbReference type="Proteomes" id="UP001149079">
    <property type="component" value="Unassembled WGS sequence"/>
</dbReference>
<evidence type="ECO:0000256" key="1">
    <source>
        <dbReference type="SAM" id="MobiDB-lite"/>
    </source>
</evidence>